<evidence type="ECO:0000256" key="1">
    <source>
        <dbReference type="SAM" id="MobiDB-lite"/>
    </source>
</evidence>
<keyword evidence="3" id="KW-1185">Reference proteome</keyword>
<protein>
    <submittedName>
        <fullName evidence="2">Uncharacterized protein</fullName>
    </submittedName>
</protein>
<dbReference type="Proteomes" id="UP001523392">
    <property type="component" value="Unassembled WGS sequence"/>
</dbReference>
<feature type="region of interest" description="Disordered" evidence="1">
    <location>
        <begin position="1"/>
        <end position="43"/>
    </location>
</feature>
<evidence type="ECO:0000313" key="2">
    <source>
        <dbReference type="EMBL" id="MCO6419920.1"/>
    </source>
</evidence>
<dbReference type="EMBL" id="JAFIRR010000252">
    <property type="protein sequence ID" value="MCO6419920.1"/>
    <property type="molecule type" value="Genomic_DNA"/>
</dbReference>
<accession>A0ABT1DFD6</accession>
<comment type="caution">
    <text evidence="2">The sequence shown here is derived from an EMBL/GenBank/DDBJ whole genome shotgun (WGS) entry which is preliminary data.</text>
</comment>
<reference evidence="2 3" key="1">
    <citation type="submission" date="2021-12" db="EMBL/GenBank/DDBJ databases">
        <title>Siccirubricoccus leaddurans sp. nov., a high concentration Zn2+ tolerance bacterium.</title>
        <authorList>
            <person name="Cao Y."/>
        </authorList>
    </citation>
    <scope>NUCLEOTIDE SEQUENCE [LARGE SCALE GENOMIC DNA]</scope>
    <source>
        <strain evidence="2 3">KC 17139</strain>
    </source>
</reference>
<organism evidence="2 3">
    <name type="scientific">Siccirubricoccus soli</name>
    <dbReference type="NCBI Taxonomy" id="2899147"/>
    <lineage>
        <taxon>Bacteria</taxon>
        <taxon>Pseudomonadati</taxon>
        <taxon>Pseudomonadota</taxon>
        <taxon>Alphaproteobacteria</taxon>
        <taxon>Acetobacterales</taxon>
        <taxon>Roseomonadaceae</taxon>
        <taxon>Siccirubricoccus</taxon>
    </lineage>
</organism>
<feature type="compositionally biased region" description="Pro residues" evidence="1">
    <location>
        <begin position="10"/>
        <end position="22"/>
    </location>
</feature>
<feature type="non-terminal residue" evidence="2">
    <location>
        <position position="68"/>
    </location>
</feature>
<name>A0ABT1DFD6_9PROT</name>
<proteinExistence type="predicted"/>
<gene>
    <name evidence="2" type="ORF">JYK14_27715</name>
</gene>
<sequence>MSAAPGFEPFLPPRSGPVPSPALAPSRPGIRLPDFDAPPAPDPAITLAAEAAAAAAAAAEADAAEAAA</sequence>
<evidence type="ECO:0000313" key="3">
    <source>
        <dbReference type="Proteomes" id="UP001523392"/>
    </source>
</evidence>